<feature type="transmembrane region" description="Helical" evidence="11">
    <location>
        <begin position="225"/>
        <end position="251"/>
    </location>
</feature>
<feature type="transmembrane region" description="Helical" evidence="11">
    <location>
        <begin position="88"/>
        <end position="107"/>
    </location>
</feature>
<evidence type="ECO:0000256" key="3">
    <source>
        <dbReference type="ARBA" id="ARBA00022448"/>
    </source>
</evidence>
<evidence type="ECO:0000256" key="10">
    <source>
        <dbReference type="SAM" id="MobiDB-lite"/>
    </source>
</evidence>
<protein>
    <submittedName>
        <fullName evidence="12">Arsenical-resistance protein Acr3</fullName>
    </submittedName>
</protein>
<sequence length="392" mass="43055">MSEHARPPGTAQDTAQSPVPVATMSSDDAERQQQHDEPPKPDEKESAFKSLGWLDRYLAVWIFLSMAVGIIIGNFAPNTDEVLQKGQFVGVSVPIAIGLLVMMYPILCNVRYETLHIILRQKALWKQIGFSIFVNWIIAPFFMLALAWAFLPDEPDLRAGLILVGLGRCIAMVLIWNGLAGGDAEYCAILVAVNSVLQMVLFAPLAVFFIGVISHAGGVNIRKLSYSVVATSVGVFLGIPLGAAIITRLGLRNMASPEWYECVFIRFASPWSLIGLLYTITVLFAAQGKHVVRQIVSVVRVAAPMIVYFIVIFFVTLWISRRLGFGYRLGCTQSFTAASNNFELAIAVAVATFGPNSDEALATSVGPLIEVPVLLGLVYLVKWLGNRWHWKE</sequence>
<dbReference type="OrthoDB" id="187348at2759"/>
<keyword evidence="7 9" id="KW-1133">Transmembrane helix</keyword>
<dbReference type="EMBL" id="PKSG01000656">
    <property type="protein sequence ID" value="POR33791.1"/>
    <property type="molecule type" value="Genomic_DNA"/>
</dbReference>
<keyword evidence="4 9" id="KW-1003">Cell membrane</keyword>
<dbReference type="GO" id="GO:0005886">
    <property type="term" value="C:plasma membrane"/>
    <property type="evidence" value="ECO:0007669"/>
    <property type="project" value="UniProtKB-SubCell"/>
</dbReference>
<evidence type="ECO:0000256" key="4">
    <source>
        <dbReference type="ARBA" id="ARBA00022475"/>
    </source>
</evidence>
<dbReference type="PANTHER" id="PTHR43057">
    <property type="entry name" value="ARSENITE EFFLUX TRANSPORTER"/>
    <property type="match status" value="1"/>
</dbReference>
<evidence type="ECO:0000256" key="5">
    <source>
        <dbReference type="ARBA" id="ARBA00022692"/>
    </source>
</evidence>
<comment type="similarity">
    <text evidence="2 9">Belongs to the arsenical resistance-3 (ACR3) (TC 2.A.59) family.</text>
</comment>
<feature type="transmembrane region" description="Helical" evidence="11">
    <location>
        <begin position="157"/>
        <end position="176"/>
    </location>
</feature>
<evidence type="ECO:0000256" key="8">
    <source>
        <dbReference type="ARBA" id="ARBA00023136"/>
    </source>
</evidence>
<dbReference type="GO" id="GO:0015297">
    <property type="term" value="F:antiporter activity"/>
    <property type="evidence" value="ECO:0007669"/>
    <property type="project" value="UniProtKB-UniRule"/>
</dbReference>
<feature type="transmembrane region" description="Helical" evidence="11">
    <location>
        <begin position="263"/>
        <end position="286"/>
    </location>
</feature>
<evidence type="ECO:0000256" key="7">
    <source>
        <dbReference type="ARBA" id="ARBA00022989"/>
    </source>
</evidence>
<evidence type="ECO:0000256" key="11">
    <source>
        <dbReference type="SAM" id="Phobius"/>
    </source>
</evidence>
<keyword evidence="3 9" id="KW-0813">Transport</keyword>
<dbReference type="GO" id="GO:0046685">
    <property type="term" value="P:response to arsenic-containing substance"/>
    <property type="evidence" value="ECO:0007669"/>
    <property type="project" value="UniProtKB-KW"/>
</dbReference>
<evidence type="ECO:0000256" key="6">
    <source>
        <dbReference type="ARBA" id="ARBA00022849"/>
    </source>
</evidence>
<evidence type="ECO:0000313" key="13">
    <source>
        <dbReference type="Proteomes" id="UP000237481"/>
    </source>
</evidence>
<keyword evidence="13" id="KW-1185">Reference proteome</keyword>
<comment type="subcellular location">
    <subcellularLocation>
        <location evidence="1 9">Cell membrane</location>
        <topology evidence="1 9">Multi-pass membrane protein</topology>
    </subcellularLocation>
</comment>
<dbReference type="Pfam" id="PF01758">
    <property type="entry name" value="SBF"/>
    <property type="match status" value="1"/>
</dbReference>
<dbReference type="AlphaFoldDB" id="A0A2S4KUE8"/>
<comment type="caution">
    <text evidence="12">The sequence shown here is derived from an EMBL/GenBank/DDBJ whole genome shotgun (WGS) entry which is preliminary data.</text>
</comment>
<dbReference type="GO" id="GO:0015104">
    <property type="term" value="F:antimonite transmembrane transporter activity"/>
    <property type="evidence" value="ECO:0007669"/>
    <property type="project" value="TreeGrafter"/>
</dbReference>
<feature type="transmembrane region" description="Helical" evidence="11">
    <location>
        <begin position="188"/>
        <end position="213"/>
    </location>
</feature>
<feature type="transmembrane region" description="Helical" evidence="11">
    <location>
        <begin position="298"/>
        <end position="319"/>
    </location>
</feature>
<dbReference type="InterPro" id="IPR002657">
    <property type="entry name" value="BilAc:Na_symport/Acr3"/>
</dbReference>
<dbReference type="Gene3D" id="1.20.1530.20">
    <property type="match status" value="1"/>
</dbReference>
<dbReference type="Proteomes" id="UP000237481">
    <property type="component" value="Unassembled WGS sequence"/>
</dbReference>
<dbReference type="PIRSF" id="PIRSF005508">
    <property type="entry name" value="Acr3"/>
    <property type="match status" value="1"/>
</dbReference>
<proteinExistence type="inferred from homology"/>
<dbReference type="GO" id="GO:0015105">
    <property type="term" value="F:arsenite transmembrane transporter activity"/>
    <property type="evidence" value="ECO:0007669"/>
    <property type="project" value="TreeGrafter"/>
</dbReference>
<dbReference type="InterPro" id="IPR004706">
    <property type="entry name" value="Arsenical-R_Acr3"/>
</dbReference>
<keyword evidence="5 9" id="KW-0812">Transmembrane</keyword>
<dbReference type="NCBIfam" id="TIGR00832">
    <property type="entry name" value="acr3"/>
    <property type="match status" value="1"/>
</dbReference>
<keyword evidence="6" id="KW-0059">Arsenical resistance</keyword>
<feature type="transmembrane region" description="Helical" evidence="11">
    <location>
        <begin position="57"/>
        <end position="76"/>
    </location>
</feature>
<keyword evidence="8 9" id="KW-0472">Membrane</keyword>
<gene>
    <name evidence="12" type="ORF">TPAR_06009</name>
</gene>
<evidence type="ECO:0000256" key="9">
    <source>
        <dbReference type="PIRNR" id="PIRNR005508"/>
    </source>
</evidence>
<dbReference type="STRING" id="94208.A0A2S4KUE8"/>
<feature type="compositionally biased region" description="Basic and acidic residues" evidence="10">
    <location>
        <begin position="28"/>
        <end position="46"/>
    </location>
</feature>
<reference evidence="12 13" key="1">
    <citation type="submission" date="2018-01" db="EMBL/GenBank/DDBJ databases">
        <title>Harnessing the power of phylogenomics to disentangle the directionality and signatures of interkingdom host jumping in the parasitic fungal genus Tolypocladium.</title>
        <authorList>
            <person name="Quandt C.A."/>
            <person name="Patterson W."/>
            <person name="Spatafora J.W."/>
        </authorList>
    </citation>
    <scope>NUCLEOTIDE SEQUENCE [LARGE SCALE GENOMIC DNA]</scope>
    <source>
        <strain evidence="12 13">NRBC 100945</strain>
    </source>
</reference>
<dbReference type="PANTHER" id="PTHR43057:SF1">
    <property type="entry name" value="ARSENICAL-RESISTANCE PROTEIN 3"/>
    <property type="match status" value="1"/>
</dbReference>
<dbReference type="FunFam" id="1.20.1530.20:FF:000009">
    <property type="entry name" value="Arsenite transporter, ACR3 family"/>
    <property type="match status" value="1"/>
</dbReference>
<accession>A0A2S4KUE8</accession>
<feature type="region of interest" description="Disordered" evidence="10">
    <location>
        <begin position="1"/>
        <end position="46"/>
    </location>
</feature>
<evidence type="ECO:0000256" key="2">
    <source>
        <dbReference type="ARBA" id="ARBA00010110"/>
    </source>
</evidence>
<evidence type="ECO:0000313" key="12">
    <source>
        <dbReference type="EMBL" id="POR33791.1"/>
    </source>
</evidence>
<feature type="transmembrane region" description="Helical" evidence="11">
    <location>
        <begin position="128"/>
        <end position="151"/>
    </location>
</feature>
<evidence type="ECO:0000256" key="1">
    <source>
        <dbReference type="ARBA" id="ARBA00004651"/>
    </source>
</evidence>
<organism evidence="12 13">
    <name type="scientific">Tolypocladium paradoxum</name>
    <dbReference type="NCBI Taxonomy" id="94208"/>
    <lineage>
        <taxon>Eukaryota</taxon>
        <taxon>Fungi</taxon>
        <taxon>Dikarya</taxon>
        <taxon>Ascomycota</taxon>
        <taxon>Pezizomycotina</taxon>
        <taxon>Sordariomycetes</taxon>
        <taxon>Hypocreomycetidae</taxon>
        <taxon>Hypocreales</taxon>
        <taxon>Ophiocordycipitaceae</taxon>
        <taxon>Tolypocladium</taxon>
    </lineage>
</organism>
<name>A0A2S4KUE8_9HYPO</name>
<dbReference type="InterPro" id="IPR038770">
    <property type="entry name" value="Na+/solute_symporter_sf"/>
</dbReference>